<gene>
    <name evidence="2" type="ORF">IAD31_03645</name>
</gene>
<accession>A0A9D0YT90</accession>
<evidence type="ECO:0000313" key="3">
    <source>
        <dbReference type="Proteomes" id="UP000886879"/>
    </source>
</evidence>
<dbReference type="EMBL" id="DVFO01000034">
    <property type="protein sequence ID" value="HIQ60675.1"/>
    <property type="molecule type" value="Genomic_DNA"/>
</dbReference>
<organism evidence="2 3">
    <name type="scientific">Candidatus Enterenecus faecium</name>
    <dbReference type="NCBI Taxonomy" id="2840780"/>
    <lineage>
        <taxon>Bacteria</taxon>
        <taxon>Bacillati</taxon>
        <taxon>Bacillota</taxon>
        <taxon>Clostridia</taxon>
        <taxon>Eubacteriales</taxon>
        <taxon>Candidatus Enterenecus</taxon>
    </lineage>
</organism>
<dbReference type="SUPFAM" id="SSF56059">
    <property type="entry name" value="Glutathione synthetase ATP-binding domain-like"/>
    <property type="match status" value="1"/>
</dbReference>
<sequence>MGAVKNALKKVLPPPVSAFNREVERILAAQEDNARLMEQMARQLEQQNQQIQQQNRQIAQLNAQVEHYRRQLDATAATLRRSQMESREKLERIRKTVSKHGGPVSDYDYYASLKPEQYTGELKEWYAHIMGQKLNLDHPRTYNEKLQWLKLYDSTPLKTRLADKYLVREWVKEKIGEEYLVPLLGVWDSFDEIDFDALPQRFVLKANHGCGWNLIVKDKSQLDLEDAREKFNTWMGLNYAYCNGLELHYMHIPPKIIAEEYLENDHDDLRDYKVFCFGGKAHHIMYLTDRKVGMKMSFYDLDWNKQNFVYSFPLNDQDVPRPQRLEELIEVSEKLAQGFAHARVDFYILNDGTLKFGEITFTSATGTCKWNPPQQDQIYGDLIELPSKSPIPTPQG</sequence>
<dbReference type="AlphaFoldDB" id="A0A9D0YT90"/>
<evidence type="ECO:0000256" key="1">
    <source>
        <dbReference type="SAM" id="Coils"/>
    </source>
</evidence>
<dbReference type="InterPro" id="IPR029465">
    <property type="entry name" value="ATPgrasp_TupA"/>
</dbReference>
<keyword evidence="2" id="KW-0808">Transferase</keyword>
<keyword evidence="1" id="KW-0175">Coiled coil</keyword>
<dbReference type="GO" id="GO:0016740">
    <property type="term" value="F:transferase activity"/>
    <property type="evidence" value="ECO:0007669"/>
    <property type="project" value="UniProtKB-KW"/>
</dbReference>
<proteinExistence type="predicted"/>
<reference evidence="2" key="1">
    <citation type="submission" date="2020-10" db="EMBL/GenBank/DDBJ databases">
        <authorList>
            <person name="Gilroy R."/>
        </authorList>
    </citation>
    <scope>NUCLEOTIDE SEQUENCE</scope>
    <source>
        <strain evidence="2">ChiGjej2B2-12916</strain>
    </source>
</reference>
<dbReference type="Pfam" id="PF14305">
    <property type="entry name" value="ATPgrasp_TupA"/>
    <property type="match status" value="1"/>
</dbReference>
<dbReference type="Proteomes" id="UP000886879">
    <property type="component" value="Unassembled WGS sequence"/>
</dbReference>
<reference evidence="2" key="2">
    <citation type="journal article" date="2021" name="PeerJ">
        <title>Extensive microbial diversity within the chicken gut microbiome revealed by metagenomics and culture.</title>
        <authorList>
            <person name="Gilroy R."/>
            <person name="Ravi A."/>
            <person name="Getino M."/>
            <person name="Pursley I."/>
            <person name="Horton D.L."/>
            <person name="Alikhan N.F."/>
            <person name="Baker D."/>
            <person name="Gharbi K."/>
            <person name="Hall N."/>
            <person name="Watson M."/>
            <person name="Adriaenssens E.M."/>
            <person name="Foster-Nyarko E."/>
            <person name="Jarju S."/>
            <person name="Secka A."/>
            <person name="Antonio M."/>
            <person name="Oren A."/>
            <person name="Chaudhuri R.R."/>
            <person name="La Ragione R."/>
            <person name="Hildebrand F."/>
            <person name="Pallen M.J."/>
        </authorList>
    </citation>
    <scope>NUCLEOTIDE SEQUENCE</scope>
    <source>
        <strain evidence="2">ChiGjej2B2-12916</strain>
    </source>
</reference>
<protein>
    <submittedName>
        <fullName evidence="2">Glycosyl transferase</fullName>
    </submittedName>
</protein>
<name>A0A9D0YT90_9FIRM</name>
<feature type="coiled-coil region" evidence="1">
    <location>
        <begin position="20"/>
        <end position="78"/>
    </location>
</feature>
<evidence type="ECO:0000313" key="2">
    <source>
        <dbReference type="EMBL" id="HIQ60675.1"/>
    </source>
</evidence>
<comment type="caution">
    <text evidence="2">The sequence shown here is derived from an EMBL/GenBank/DDBJ whole genome shotgun (WGS) entry which is preliminary data.</text>
</comment>